<sequence length="589" mass="62398">MTTNFMMIRNAASKPGAQGPRGQVSRFLRDATGALKLSFAATVPSLPTSWLQVPFGLSLILAFCFAVHIGLASAGVPFPASVACLILLFAGLLLSEVTLGNHRTRQIVNVIDVPAGWALRWINILFAPSFILLPLSPAIGGVEVAKIAAVFLIGFIVMMAFAAFLTRSIQLVLGTSKRAATDRAEELTEPAAVAAETETIALDNITASRRNSDDGIMTGTATPSSRPLSTVPSSVSLNTIAPPPASQTAFHLFSLHRDPSRSVPGPETSDLSTATLVPSSMPPQAPPPDPRAHVWAALLTTHHNHILYLLLFLLIGLPIYYTTGYAMPAHLTLTVLCYLAALSVPPRWRQYAHPVLVTAALAILSIWALASFRGDSLSSALRSYRTGANYQALWPATLHSRPPSARHGPGAGDVLATVLDAAIVSLALPMFRHRRELRAHFAAIIVPSISLSVGSLLAYPPICFALGISAERSLAFAARSLTLALATPATENLGGDTNLVAALAIMSGIFGVLVGERMLRLFKIPEDDYVTRGVTLGANSSAIATALLLRTDPRAAALSILSMSLFGTITVLFTSIPPMVVIVRSWVGL</sequence>
<proteinExistence type="predicted"/>
<evidence type="ECO:0000256" key="3">
    <source>
        <dbReference type="ARBA" id="ARBA00022989"/>
    </source>
</evidence>
<organism evidence="7 8">
    <name type="scientific">Plectosphaerella cucumerina</name>
    <dbReference type="NCBI Taxonomy" id="40658"/>
    <lineage>
        <taxon>Eukaryota</taxon>
        <taxon>Fungi</taxon>
        <taxon>Dikarya</taxon>
        <taxon>Ascomycota</taxon>
        <taxon>Pezizomycotina</taxon>
        <taxon>Sordariomycetes</taxon>
        <taxon>Hypocreomycetidae</taxon>
        <taxon>Glomerellales</taxon>
        <taxon>Plectosphaerellaceae</taxon>
        <taxon>Plectosphaerella</taxon>
    </lineage>
</organism>
<dbReference type="EMBL" id="JAGPXD010000003">
    <property type="protein sequence ID" value="KAH7361791.1"/>
    <property type="molecule type" value="Genomic_DNA"/>
</dbReference>
<feature type="transmembrane region" description="Helical" evidence="6">
    <location>
        <begin position="305"/>
        <end position="321"/>
    </location>
</feature>
<feature type="transmembrane region" description="Helical" evidence="6">
    <location>
        <begin position="499"/>
        <end position="517"/>
    </location>
</feature>
<feature type="region of interest" description="Disordered" evidence="5">
    <location>
        <begin position="211"/>
        <end position="233"/>
    </location>
</feature>
<accession>A0A8K0TKA0</accession>
<keyword evidence="2 6" id="KW-0812">Transmembrane</keyword>
<dbReference type="PANTHER" id="PTHR30249:SF0">
    <property type="entry name" value="PLASTIDAL GLYCOLATE_GLYCERATE TRANSLOCATOR 1, CHLOROPLASTIC"/>
    <property type="match status" value="1"/>
</dbReference>
<dbReference type="OrthoDB" id="2502820at2759"/>
<dbReference type="AlphaFoldDB" id="A0A8K0TKA0"/>
<evidence type="ECO:0000313" key="7">
    <source>
        <dbReference type="EMBL" id="KAH7361791.1"/>
    </source>
</evidence>
<feature type="transmembrane region" description="Helical" evidence="6">
    <location>
        <begin position="555"/>
        <end position="583"/>
    </location>
</feature>
<keyword evidence="3 6" id="KW-1133">Transmembrane helix</keyword>
<reference evidence="7" key="1">
    <citation type="journal article" date="2021" name="Nat. Commun.">
        <title>Genetic determinants of endophytism in the Arabidopsis root mycobiome.</title>
        <authorList>
            <person name="Mesny F."/>
            <person name="Miyauchi S."/>
            <person name="Thiergart T."/>
            <person name="Pickel B."/>
            <person name="Atanasova L."/>
            <person name="Karlsson M."/>
            <person name="Huettel B."/>
            <person name="Barry K.W."/>
            <person name="Haridas S."/>
            <person name="Chen C."/>
            <person name="Bauer D."/>
            <person name="Andreopoulos W."/>
            <person name="Pangilinan J."/>
            <person name="LaButti K."/>
            <person name="Riley R."/>
            <person name="Lipzen A."/>
            <person name="Clum A."/>
            <person name="Drula E."/>
            <person name="Henrissat B."/>
            <person name="Kohler A."/>
            <person name="Grigoriev I.V."/>
            <person name="Martin F.M."/>
            <person name="Hacquard S."/>
        </authorList>
    </citation>
    <scope>NUCLEOTIDE SEQUENCE</scope>
    <source>
        <strain evidence="7">MPI-CAGE-AT-0016</strain>
    </source>
</reference>
<evidence type="ECO:0000256" key="6">
    <source>
        <dbReference type="SAM" id="Phobius"/>
    </source>
</evidence>
<evidence type="ECO:0000256" key="1">
    <source>
        <dbReference type="ARBA" id="ARBA00004141"/>
    </source>
</evidence>
<dbReference type="GO" id="GO:0016020">
    <property type="term" value="C:membrane"/>
    <property type="evidence" value="ECO:0007669"/>
    <property type="project" value="UniProtKB-SubCell"/>
</dbReference>
<dbReference type="InterPro" id="IPR007300">
    <property type="entry name" value="CidB/LrgB"/>
</dbReference>
<comment type="caution">
    <text evidence="7">The sequence shown here is derived from an EMBL/GenBank/DDBJ whole genome shotgun (WGS) entry which is preliminary data.</text>
</comment>
<feature type="compositionally biased region" description="Polar residues" evidence="5">
    <location>
        <begin position="219"/>
        <end position="233"/>
    </location>
</feature>
<dbReference type="Proteomes" id="UP000813385">
    <property type="component" value="Unassembled WGS sequence"/>
</dbReference>
<feature type="region of interest" description="Disordered" evidence="5">
    <location>
        <begin position="258"/>
        <end position="288"/>
    </location>
</feature>
<feature type="transmembrane region" description="Helical" evidence="6">
    <location>
        <begin position="351"/>
        <end position="370"/>
    </location>
</feature>
<name>A0A8K0TKA0_9PEZI</name>
<keyword evidence="8" id="KW-1185">Reference proteome</keyword>
<evidence type="ECO:0000256" key="2">
    <source>
        <dbReference type="ARBA" id="ARBA00022692"/>
    </source>
</evidence>
<dbReference type="Pfam" id="PF04172">
    <property type="entry name" value="LrgB"/>
    <property type="match status" value="1"/>
</dbReference>
<feature type="transmembrane region" description="Helical" evidence="6">
    <location>
        <begin position="55"/>
        <end position="74"/>
    </location>
</feature>
<protein>
    <submittedName>
        <fullName evidence="7">LrgB-like family-domain-containing protein</fullName>
    </submittedName>
</protein>
<evidence type="ECO:0000256" key="4">
    <source>
        <dbReference type="ARBA" id="ARBA00023136"/>
    </source>
</evidence>
<evidence type="ECO:0000256" key="5">
    <source>
        <dbReference type="SAM" id="MobiDB-lite"/>
    </source>
</evidence>
<feature type="transmembrane region" description="Helical" evidence="6">
    <location>
        <begin position="145"/>
        <end position="165"/>
    </location>
</feature>
<feature type="transmembrane region" description="Helical" evidence="6">
    <location>
        <begin position="440"/>
        <end position="459"/>
    </location>
</feature>
<gene>
    <name evidence="7" type="ORF">B0T11DRAFT_317666</name>
</gene>
<comment type="subcellular location">
    <subcellularLocation>
        <location evidence="1">Membrane</location>
        <topology evidence="1">Multi-pass membrane protein</topology>
    </subcellularLocation>
</comment>
<feature type="transmembrane region" description="Helical" evidence="6">
    <location>
        <begin position="80"/>
        <end position="100"/>
    </location>
</feature>
<keyword evidence="4 6" id="KW-0472">Membrane</keyword>
<dbReference type="PANTHER" id="PTHR30249">
    <property type="entry name" value="PUTATIVE SEROTONIN TRANSPORTER"/>
    <property type="match status" value="1"/>
</dbReference>
<evidence type="ECO:0000313" key="8">
    <source>
        <dbReference type="Proteomes" id="UP000813385"/>
    </source>
</evidence>
<feature type="transmembrane region" description="Helical" evidence="6">
    <location>
        <begin position="121"/>
        <end position="139"/>
    </location>
</feature>